<dbReference type="Proteomes" id="UP000735302">
    <property type="component" value="Unassembled WGS sequence"/>
</dbReference>
<accession>A0AAV3XZ33</accession>
<keyword evidence="2" id="KW-1185">Reference proteome</keyword>
<dbReference type="AlphaFoldDB" id="A0AAV3XZ33"/>
<protein>
    <submittedName>
        <fullName evidence="1">Uncharacterized protein</fullName>
    </submittedName>
</protein>
<proteinExistence type="predicted"/>
<gene>
    <name evidence="1" type="ORF">PoB_000224200</name>
</gene>
<reference evidence="1 2" key="1">
    <citation type="journal article" date="2021" name="Elife">
        <title>Chloroplast acquisition without the gene transfer in kleptoplastic sea slugs, Plakobranchus ocellatus.</title>
        <authorList>
            <person name="Maeda T."/>
            <person name="Takahashi S."/>
            <person name="Yoshida T."/>
            <person name="Shimamura S."/>
            <person name="Takaki Y."/>
            <person name="Nagai Y."/>
            <person name="Toyoda A."/>
            <person name="Suzuki Y."/>
            <person name="Arimoto A."/>
            <person name="Ishii H."/>
            <person name="Satoh N."/>
            <person name="Nishiyama T."/>
            <person name="Hasebe M."/>
            <person name="Maruyama T."/>
            <person name="Minagawa J."/>
            <person name="Obokata J."/>
            <person name="Shigenobu S."/>
        </authorList>
    </citation>
    <scope>NUCLEOTIDE SEQUENCE [LARGE SCALE GENOMIC DNA]</scope>
</reference>
<sequence>MKYTNYNTECLKILAGKDLALEIVKLVDLRVSGRLAAAGLDQPKIEVLAAGSSVPLIVLISHAAEAKDEARRDSAYQASRRDALWELTCSSFARCMLGAFQGLAVLGL</sequence>
<comment type="caution">
    <text evidence="1">The sequence shown here is derived from an EMBL/GenBank/DDBJ whole genome shotgun (WGS) entry which is preliminary data.</text>
</comment>
<dbReference type="EMBL" id="BLXT01000298">
    <property type="protein sequence ID" value="GFN75736.1"/>
    <property type="molecule type" value="Genomic_DNA"/>
</dbReference>
<evidence type="ECO:0000313" key="1">
    <source>
        <dbReference type="EMBL" id="GFN75736.1"/>
    </source>
</evidence>
<name>A0AAV3XZ33_9GAST</name>
<evidence type="ECO:0000313" key="2">
    <source>
        <dbReference type="Proteomes" id="UP000735302"/>
    </source>
</evidence>
<organism evidence="1 2">
    <name type="scientific">Plakobranchus ocellatus</name>
    <dbReference type="NCBI Taxonomy" id="259542"/>
    <lineage>
        <taxon>Eukaryota</taxon>
        <taxon>Metazoa</taxon>
        <taxon>Spiralia</taxon>
        <taxon>Lophotrochozoa</taxon>
        <taxon>Mollusca</taxon>
        <taxon>Gastropoda</taxon>
        <taxon>Heterobranchia</taxon>
        <taxon>Euthyneura</taxon>
        <taxon>Panpulmonata</taxon>
        <taxon>Sacoglossa</taxon>
        <taxon>Placobranchoidea</taxon>
        <taxon>Plakobranchidae</taxon>
        <taxon>Plakobranchus</taxon>
    </lineage>
</organism>